<dbReference type="RefSeq" id="NP_624351.1">
    <property type="nucleotide sequence ID" value="NC_003886.1"/>
</dbReference>
<evidence type="ECO:0000313" key="3">
    <source>
        <dbReference type="Proteomes" id="UP000243890"/>
    </source>
</evidence>
<dbReference type="Proteomes" id="UP000243890">
    <property type="component" value="Genome"/>
</dbReference>
<proteinExistence type="predicted"/>
<feature type="region of interest" description="Disordered" evidence="1">
    <location>
        <begin position="1"/>
        <end position="41"/>
    </location>
</feature>
<organism evidence="2 3">
    <name type="scientific">Fusarium solani virus 1</name>
    <dbReference type="NCBI Taxonomy" id="1511847"/>
    <lineage>
        <taxon>Viruses</taxon>
        <taxon>Riboviria</taxon>
        <taxon>Orthornavirae</taxon>
        <taxon>Pisuviricota</taxon>
        <taxon>Duplopiviricetes</taxon>
        <taxon>Durnavirales</taxon>
        <taxon>Partitiviridae</taxon>
        <taxon>Gammapartitivirus</taxon>
        <taxon>Gammapartitivirus fusarii</taxon>
    </lineage>
</organism>
<protein>
    <submittedName>
        <fullName evidence="2">Capsid protein</fullName>
    </submittedName>
</protein>
<dbReference type="GeneID" id="991193"/>
<sequence length="413" mass="44186">MSSSVAPGDFVSSAGSGKKNRPGKKERQARRGLSEATASNAPSSLTGAAVFAAGAPADPVPQPGRYPVVFPSGAGEPTRDSLFAYDGESIQDTVSELTDRYVQNSKYAEFAAHSGLNFGDLETLILRGIFLGLAQQTVHSHVNMGLPMGDFSPVATSDVVNFAAIRSIISQFGEFQSVSEGTRYLLAGYESTVAACVRAAKRADSDNPKRLAQTFWLPTRVDDQRTKYVVAHKLASYCIPFGVYLDVEELAHHVFSSSSDAWDAVKVLLGADAAAQNRFDFLFGTYNTEAAFLSLVTGSADRVDWLARVRNTLAKFFSLGSGLQNRAAASGSLGQMSRVVDMSGVSLVSSRLAVSRPGILTACVFPVLWSVFRPDPVSCGVNHFVKYGSTSYGVYTTRLAVISDTLNRVWAGL</sequence>
<dbReference type="EMBL" id="D55669">
    <property type="protein sequence ID" value="BAA09521.1"/>
    <property type="molecule type" value="Genomic_RNA"/>
</dbReference>
<dbReference type="OrthoDB" id="7343at10239"/>
<dbReference type="KEGG" id="vg:991193"/>
<reference evidence="2 3" key="1">
    <citation type="journal article" date="1996" name="Biosci. Biotechnol. Biochem.">
        <title>Cloning and characterization of mycovirus double-stranded RNA from the plant pathogenic fungus, Fusarium solani f. sp. robiniae.</title>
        <authorList>
            <person name="Nogawa M."/>
            <person name="Kageyama T."/>
            <person name="Nakatani A."/>
            <person name="Taguchi G."/>
            <person name="Shimosaka M."/>
            <person name="Okazaki M."/>
        </authorList>
    </citation>
    <scope>NUCLEOTIDE SEQUENCE [LARGE SCALE GENOMIC DNA]</scope>
</reference>
<evidence type="ECO:0000256" key="1">
    <source>
        <dbReference type="SAM" id="MobiDB-lite"/>
    </source>
</evidence>
<accession>Q83329</accession>
<evidence type="ECO:0000313" key="2">
    <source>
        <dbReference type="EMBL" id="BAA09521.1"/>
    </source>
</evidence>
<dbReference type="Pfam" id="PF20895">
    <property type="entry name" value="PsV_CP"/>
    <property type="match status" value="1"/>
</dbReference>
<dbReference type="InterPro" id="IPR048728">
    <property type="entry name" value="CP_partitivirus"/>
</dbReference>
<dbReference type="PIR" id="JC4763">
    <property type="entry name" value="JC4763"/>
</dbReference>
<feature type="compositionally biased region" description="Basic residues" evidence="1">
    <location>
        <begin position="18"/>
        <end position="30"/>
    </location>
</feature>
<keyword evidence="3" id="KW-1185">Reference proteome</keyword>
<name>Q83329_9VIRU</name>